<keyword evidence="1" id="KW-0472">Membrane</keyword>
<dbReference type="Proteomes" id="UP000236311">
    <property type="component" value="Unassembled WGS sequence"/>
</dbReference>
<accession>A0A2K4ZIV5</accession>
<dbReference type="SUPFAM" id="SSF50494">
    <property type="entry name" value="Trypsin-like serine proteases"/>
    <property type="match status" value="1"/>
</dbReference>
<dbReference type="RefSeq" id="WP_172455151.1">
    <property type="nucleotide sequence ID" value="NZ_CANRXC010000013.1"/>
</dbReference>
<dbReference type="InterPro" id="IPR013783">
    <property type="entry name" value="Ig-like_fold"/>
</dbReference>
<protein>
    <submittedName>
        <fullName evidence="2">Uncharacterized protein</fullName>
    </submittedName>
</protein>
<dbReference type="EMBL" id="OFSM01000016">
    <property type="protein sequence ID" value="SOY30409.1"/>
    <property type="molecule type" value="Genomic_DNA"/>
</dbReference>
<keyword evidence="1" id="KW-0812">Transmembrane</keyword>
<keyword evidence="3" id="KW-1185">Reference proteome</keyword>
<organism evidence="2 3">
    <name type="scientific">Acetatifactor muris</name>
    <dbReference type="NCBI Taxonomy" id="879566"/>
    <lineage>
        <taxon>Bacteria</taxon>
        <taxon>Bacillati</taxon>
        <taxon>Bacillota</taxon>
        <taxon>Clostridia</taxon>
        <taxon>Lachnospirales</taxon>
        <taxon>Lachnospiraceae</taxon>
        <taxon>Acetatifactor</taxon>
    </lineage>
</organism>
<gene>
    <name evidence="2" type="ORF">AMURIS_03136</name>
</gene>
<name>A0A2K4ZIV5_9FIRM</name>
<dbReference type="Pfam" id="PF13365">
    <property type="entry name" value="Trypsin_2"/>
    <property type="match status" value="1"/>
</dbReference>
<dbReference type="Gene3D" id="2.60.40.10">
    <property type="entry name" value="Immunoglobulins"/>
    <property type="match status" value="1"/>
</dbReference>
<sequence>MKSADKKHRRQKLLIFLVCISLLMAGGLIFYFHIYRVVPVFSETVCEYGEPLSQNITDYLSGSEWSVHLGELDLSQVDEGNTGVYQAVVYHGGTAYTYTITIQDTIPPEIQWKEGQIYLAANAMCTVEDVIDSVSDADPLAEAFFRRDGTEQKEISFDQVGEYELEVCARDRAGNESAGRVHVIVDTPPRLEGIHNFYCVPGSEPDYLDAVTAWDDMDGDLTEKIRVDDSEIELDREGVYPLRYLAEDSCGLETVAEARIMVAEAEDIQELIGWRQIDYRKDTILGAPNIYDAGVSEQENMEEALEYMRPTFVHLYFDKGRGGYSSGSGYLMEITEEYIYICSNRHVVEKSDEWDVYFYDGTKVKGRVLGVSEGYDVGVVVVNRGDVPERLLEKLMTIHIDRTYWEGLDQQGLELALERIDREGGLIHVTTGNLVRVKQYFEWNMQQHHTEVTVELVHGDSGSAIIDGYGNLICMAYAFSVNPTRYWCVPLDGILESYAQITGRMPYVY</sequence>
<evidence type="ECO:0000313" key="3">
    <source>
        <dbReference type="Proteomes" id="UP000236311"/>
    </source>
</evidence>
<reference evidence="2 3" key="1">
    <citation type="submission" date="2018-01" db="EMBL/GenBank/DDBJ databases">
        <authorList>
            <person name="Gaut B.S."/>
            <person name="Morton B.R."/>
            <person name="Clegg M.T."/>
            <person name="Duvall M.R."/>
        </authorList>
    </citation>
    <scope>NUCLEOTIDE SEQUENCE [LARGE SCALE GENOMIC DNA]</scope>
    <source>
        <strain evidence="2">GP69</strain>
    </source>
</reference>
<feature type="transmembrane region" description="Helical" evidence="1">
    <location>
        <begin position="12"/>
        <end position="34"/>
    </location>
</feature>
<keyword evidence="1" id="KW-1133">Transmembrane helix</keyword>
<dbReference type="Gene3D" id="2.40.10.120">
    <property type="match status" value="1"/>
</dbReference>
<dbReference type="InterPro" id="IPR009003">
    <property type="entry name" value="Peptidase_S1_PA"/>
</dbReference>
<evidence type="ECO:0000256" key="1">
    <source>
        <dbReference type="SAM" id="Phobius"/>
    </source>
</evidence>
<proteinExistence type="predicted"/>
<evidence type="ECO:0000313" key="2">
    <source>
        <dbReference type="EMBL" id="SOY30409.1"/>
    </source>
</evidence>
<dbReference type="AlphaFoldDB" id="A0A2K4ZIV5"/>